<dbReference type="AlphaFoldDB" id="A0A1B1ALJ4"/>
<organism evidence="2 3">
    <name type="scientific">Candidatus Viadribacter manganicus</name>
    <dbReference type="NCBI Taxonomy" id="1759059"/>
    <lineage>
        <taxon>Bacteria</taxon>
        <taxon>Pseudomonadati</taxon>
        <taxon>Pseudomonadota</taxon>
        <taxon>Alphaproteobacteria</taxon>
        <taxon>Hyphomonadales</taxon>
        <taxon>Hyphomonadaceae</taxon>
        <taxon>Candidatus Viadribacter</taxon>
    </lineage>
</organism>
<gene>
    <name evidence="2" type="ORF">ATE48_16655</name>
</gene>
<dbReference type="InParanoid" id="A0A1B1ALJ4"/>
<dbReference type="GO" id="GO:0016787">
    <property type="term" value="F:hydrolase activity"/>
    <property type="evidence" value="ECO:0007669"/>
    <property type="project" value="InterPro"/>
</dbReference>
<dbReference type="RefSeq" id="WP_066773528.1">
    <property type="nucleotide sequence ID" value="NZ_CP013244.1"/>
</dbReference>
<sequence>MSEFKRVTPDFAVAAQLTAKDVAQAAAEGYRTIIGNRPDGEAPGQPTAGEIKAAAEAAGLSYKALPFSGFPPAPAIVAETAAALDEANGPVLAYCRTGTRSITAWALAQALAGGHTPDEIIALAQKAGYDLTGARGALETLAPKA</sequence>
<proteinExistence type="predicted"/>
<evidence type="ECO:0000259" key="1">
    <source>
        <dbReference type="Pfam" id="PF04273"/>
    </source>
</evidence>
<dbReference type="Pfam" id="PF04273">
    <property type="entry name" value="BLH_phosphatase"/>
    <property type="match status" value="1"/>
</dbReference>
<evidence type="ECO:0000313" key="2">
    <source>
        <dbReference type="EMBL" id="ANP47424.1"/>
    </source>
</evidence>
<dbReference type="EMBL" id="CP013244">
    <property type="protein sequence ID" value="ANP47424.1"/>
    <property type="molecule type" value="Genomic_DNA"/>
</dbReference>
<feature type="domain" description="Beta-lactamase hydrolase-like protein phosphatase-like" evidence="1">
    <location>
        <begin position="4"/>
        <end position="112"/>
    </location>
</feature>
<accession>A0A1B1ALJ4</accession>
<dbReference type="CDD" id="cd14503">
    <property type="entry name" value="PTP-bact"/>
    <property type="match status" value="1"/>
</dbReference>
<dbReference type="STRING" id="1759059.ATE48_16655"/>
<name>A0A1B1ALJ4_9PROT</name>
<dbReference type="Proteomes" id="UP000092498">
    <property type="component" value="Chromosome"/>
</dbReference>
<dbReference type="SUPFAM" id="SSF52799">
    <property type="entry name" value="(Phosphotyrosine protein) phosphatases II"/>
    <property type="match status" value="1"/>
</dbReference>
<reference evidence="2 3" key="1">
    <citation type="submission" date="2015-11" db="EMBL/GenBank/DDBJ databases">
        <title>Whole-Genome Sequence of Candidatus Oderbacter manganicum from the National Park Lower Oder Valley, Germany.</title>
        <authorList>
            <person name="Braun B."/>
            <person name="Liere K."/>
            <person name="Szewzyk U."/>
        </authorList>
    </citation>
    <scope>NUCLEOTIDE SEQUENCE [LARGE SCALE GENOMIC DNA]</scope>
    <source>
        <strain evidence="2 3">OTSz_A_272</strain>
    </source>
</reference>
<dbReference type="NCBIfam" id="TIGR01244">
    <property type="entry name" value="TIGR01244 family sulfur transferase"/>
    <property type="match status" value="1"/>
</dbReference>
<evidence type="ECO:0000313" key="3">
    <source>
        <dbReference type="Proteomes" id="UP000092498"/>
    </source>
</evidence>
<protein>
    <recommendedName>
        <fullName evidence="1">Beta-lactamase hydrolase-like protein phosphatase-like domain-containing protein</fullName>
    </recommendedName>
</protein>
<keyword evidence="3" id="KW-1185">Reference proteome</keyword>
<dbReference type="KEGG" id="cbot:ATE48_16655"/>
<dbReference type="InterPro" id="IPR005939">
    <property type="entry name" value="BLH_phosphatase-like"/>
</dbReference>
<dbReference type="InterPro" id="IPR029021">
    <property type="entry name" value="Prot-tyrosine_phosphatase-like"/>
</dbReference>
<dbReference type="Gene3D" id="3.90.190.10">
    <property type="entry name" value="Protein tyrosine phosphatase superfamily"/>
    <property type="match status" value="1"/>
</dbReference>
<dbReference type="OrthoDB" id="9805710at2"/>